<dbReference type="InterPro" id="IPR016142">
    <property type="entry name" value="Citrate_synth-like_lrg_a-sub"/>
</dbReference>
<dbReference type="InterPro" id="IPR036969">
    <property type="entry name" value="Citrate_synthase_sf"/>
</dbReference>
<evidence type="ECO:0000256" key="1">
    <source>
        <dbReference type="ARBA" id="ARBA00010566"/>
    </source>
</evidence>
<reference evidence="4 5" key="1">
    <citation type="submission" date="2019-11" db="EMBL/GenBank/DDBJ databases">
        <title>Novel species isolated from a subtropical stream in China.</title>
        <authorList>
            <person name="Lu H."/>
        </authorList>
    </citation>
    <scope>NUCLEOTIDE SEQUENCE [LARGE SCALE GENOMIC DNA]</scope>
    <source>
        <strain evidence="4 5">FT92W</strain>
    </source>
</reference>
<organism evidence="4 5">
    <name type="scientific">Pseudoduganella rivuli</name>
    <dbReference type="NCBI Taxonomy" id="2666085"/>
    <lineage>
        <taxon>Bacteria</taxon>
        <taxon>Pseudomonadati</taxon>
        <taxon>Pseudomonadota</taxon>
        <taxon>Betaproteobacteria</taxon>
        <taxon>Burkholderiales</taxon>
        <taxon>Oxalobacteraceae</taxon>
        <taxon>Telluria group</taxon>
        <taxon>Pseudoduganella</taxon>
    </lineage>
</organism>
<keyword evidence="2" id="KW-0808">Transferase</keyword>
<evidence type="ECO:0000313" key="4">
    <source>
        <dbReference type="EMBL" id="MRV75588.1"/>
    </source>
</evidence>
<dbReference type="GO" id="GO:0005829">
    <property type="term" value="C:cytosol"/>
    <property type="evidence" value="ECO:0007669"/>
    <property type="project" value="TreeGrafter"/>
</dbReference>
<proteinExistence type="inferred from homology"/>
<evidence type="ECO:0000313" key="5">
    <source>
        <dbReference type="Proteomes" id="UP000446768"/>
    </source>
</evidence>
<dbReference type="PANTHER" id="PTHR11739:SF4">
    <property type="entry name" value="CITRATE SYNTHASE, PEROXISOMAL"/>
    <property type="match status" value="1"/>
</dbReference>
<dbReference type="CDD" id="cd06102">
    <property type="entry name" value="citrate_synt_like_2"/>
    <property type="match status" value="1"/>
</dbReference>
<dbReference type="GO" id="GO:0006099">
    <property type="term" value="P:tricarboxylic acid cycle"/>
    <property type="evidence" value="ECO:0007669"/>
    <property type="project" value="TreeGrafter"/>
</dbReference>
<feature type="domain" description="Helix-turn-helix" evidence="3">
    <location>
        <begin position="10"/>
        <end position="59"/>
    </location>
</feature>
<dbReference type="PANTHER" id="PTHR11739">
    <property type="entry name" value="CITRATE SYNTHASE"/>
    <property type="match status" value="1"/>
</dbReference>
<dbReference type="Pfam" id="PF00285">
    <property type="entry name" value="Citrate_synt"/>
    <property type="match status" value="1"/>
</dbReference>
<dbReference type="SUPFAM" id="SSF46955">
    <property type="entry name" value="Putative DNA-binding domain"/>
    <property type="match status" value="1"/>
</dbReference>
<dbReference type="InterPro" id="IPR041657">
    <property type="entry name" value="HTH_17"/>
</dbReference>
<dbReference type="InterPro" id="IPR009061">
    <property type="entry name" value="DNA-bd_dom_put_sf"/>
</dbReference>
<sequence>MNKFMNKTITAREAAAILGVSPATLYSYVSRGLLSSSSDSGVRAKRYAHDDVLRLAARRGDGKRAGHAVAAALSWGVPVLETRIAHVDGGRLYYRGTDACRMADQATLEQAATLLWQPWLGDGAAGSAQRPVTPATGSQDALFKAASSLAPLPRAMALLPLFATEEMEADPMALLRLTASLLLGTPASEQPLHQQAATAWGLGSAAADVLRAALVVLADHELNNSAFTVRCAASSGAALPLVLCAGLAALSGPEHGGHYALAKAVLLREAAAPGSAAVTAMTPGFGHPLYPDGDIRAAYLMARLQAHDGPACAPYAALAARAGATPRAQPSSDFALAALELVLGLPDGATLALLAMARTAGWIAHALEQRADGRQMIRPRARYVGEFGGAS</sequence>
<dbReference type="PRINTS" id="PR00143">
    <property type="entry name" value="CITRTSNTHASE"/>
</dbReference>
<accession>A0A7X2LW34</accession>
<dbReference type="EMBL" id="WKJJ01000022">
    <property type="protein sequence ID" value="MRV75588.1"/>
    <property type="molecule type" value="Genomic_DNA"/>
</dbReference>
<dbReference type="InterPro" id="IPR002020">
    <property type="entry name" value="Citrate_synthase"/>
</dbReference>
<dbReference type="GO" id="GO:0005975">
    <property type="term" value="P:carbohydrate metabolic process"/>
    <property type="evidence" value="ECO:0007669"/>
    <property type="project" value="TreeGrafter"/>
</dbReference>
<name>A0A7X2LW34_9BURK</name>
<protein>
    <submittedName>
        <fullName evidence="4">Helix-turn-helix domain-containing protein</fullName>
    </submittedName>
</protein>
<comment type="caution">
    <text evidence="4">The sequence shown here is derived from an EMBL/GenBank/DDBJ whole genome shotgun (WGS) entry which is preliminary data.</text>
</comment>
<dbReference type="Pfam" id="PF12728">
    <property type="entry name" value="HTH_17"/>
    <property type="match status" value="1"/>
</dbReference>
<comment type="similarity">
    <text evidence="1">Belongs to the citrate synthase family.</text>
</comment>
<gene>
    <name evidence="4" type="ORF">GJ700_28120</name>
</gene>
<dbReference type="SUPFAM" id="SSF48256">
    <property type="entry name" value="Citrate synthase"/>
    <property type="match status" value="1"/>
</dbReference>
<dbReference type="GO" id="GO:0046912">
    <property type="term" value="F:acyltransferase activity, acyl groups converted into alkyl on transfer"/>
    <property type="evidence" value="ECO:0007669"/>
    <property type="project" value="InterPro"/>
</dbReference>
<evidence type="ECO:0000256" key="2">
    <source>
        <dbReference type="ARBA" id="ARBA00022679"/>
    </source>
</evidence>
<keyword evidence="5" id="KW-1185">Reference proteome</keyword>
<evidence type="ECO:0000259" key="3">
    <source>
        <dbReference type="Pfam" id="PF12728"/>
    </source>
</evidence>
<dbReference type="Proteomes" id="UP000446768">
    <property type="component" value="Unassembled WGS sequence"/>
</dbReference>
<dbReference type="Gene3D" id="1.10.1660.10">
    <property type="match status" value="1"/>
</dbReference>
<dbReference type="AlphaFoldDB" id="A0A7X2LW34"/>
<dbReference type="Gene3D" id="1.10.580.10">
    <property type="entry name" value="Citrate Synthase, domain 1"/>
    <property type="match status" value="3"/>
</dbReference>